<dbReference type="OrthoDB" id="5164924at2"/>
<protein>
    <submittedName>
        <fullName evidence="1">Uncharacterized protein</fullName>
    </submittedName>
</protein>
<dbReference type="Proteomes" id="UP000182800">
    <property type="component" value="Unassembled WGS sequence"/>
</dbReference>
<dbReference type="RefSeq" id="WP_074445363.1">
    <property type="nucleotide sequence ID" value="NZ_FMBM01000002.1"/>
</dbReference>
<evidence type="ECO:0000313" key="4">
    <source>
        <dbReference type="Proteomes" id="UP000182800"/>
    </source>
</evidence>
<proteinExistence type="predicted"/>
<evidence type="ECO:0000313" key="1">
    <source>
        <dbReference type="EMBL" id="KPQ11190.1"/>
    </source>
</evidence>
<keyword evidence="4" id="KW-1185">Reference proteome</keyword>
<dbReference type="Proteomes" id="UP000050497">
    <property type="component" value="Unassembled WGS sequence"/>
</dbReference>
<accession>A0A0P8BNK6</accession>
<evidence type="ECO:0000313" key="3">
    <source>
        <dbReference type="Proteomes" id="UP000050497"/>
    </source>
</evidence>
<reference evidence="1 3" key="1">
    <citation type="submission" date="2015-09" db="EMBL/GenBank/DDBJ databases">
        <title>Identification and resolution of microdiversity through metagenomic sequencing of parallel consortia.</title>
        <authorList>
            <person name="Nelson W.C."/>
            <person name="Romine M.F."/>
            <person name="Lindemann S.R."/>
        </authorList>
    </citation>
    <scope>NUCLEOTIDE SEQUENCE [LARGE SCALE GENOMIC DNA]</scope>
    <source>
        <strain evidence="1">HL-109</strain>
    </source>
</reference>
<gene>
    <name evidence="2" type="ORF">GA0071312_2681</name>
    <name evidence="1" type="ORF">HLUCCO17_07345</name>
</gene>
<dbReference type="AlphaFoldDB" id="A0A0P8BNK6"/>
<reference evidence="2 4" key="2">
    <citation type="submission" date="2016-08" db="EMBL/GenBank/DDBJ databases">
        <authorList>
            <person name="Varghese N."/>
            <person name="Submissions Spin"/>
        </authorList>
    </citation>
    <scope>NUCLEOTIDE SEQUENCE [LARGE SCALE GENOMIC DNA]</scope>
    <source>
        <strain evidence="2 4">HL-109</strain>
    </source>
</reference>
<name>A0A0P8BNK6_9HYPH</name>
<evidence type="ECO:0000313" key="2">
    <source>
        <dbReference type="EMBL" id="SCC81720.1"/>
    </source>
</evidence>
<sequence>MNVVMNLDRTTALQSRQETQGAAFALARQQEAKQVQQSEEAEIEIMPLIPMEDPSQEVELGPDAWVVGVTQGPATRRGLESLATEALAGSGIGPGGAAFATIPTNGGTPSLFVAQPLRPFPCGPLNCSIGLVSTIRPELGSPDDAEGAEGVRLSRPDLTIEGGVGGTVSAKINGMTVLGFFNLRSSDGVTQDALEQFARGEISEVPPGTYSMNFGVAGSAMQPVEVALRELGRVASAVPKPTVAALGQGMMRGSQILELANDFFDVKVGAGFRLALVVDENGEMTFMKGSQEIDLEQAILNAFSPDRLPEIPILENPDNDESIENVNITSRLINGANPFELARSLGGETYGNSVIELASQINRFTQEVAMPIAYMLPPDVQSIIAHGIRNYEDFGAVYDAVHVLNHIHGIEVPGFTDNRFGNLYDLDFGSQVISHENSAQFFGFAGEGWQDMPPEHLRALGMREEDHEFVRNVFQGTYRDPVDMRQPFEETMPQ</sequence>
<comment type="caution">
    <text evidence="1">The sequence shown here is derived from an EMBL/GenBank/DDBJ whole genome shotgun (WGS) entry which is preliminary data.</text>
</comment>
<organism evidence="1 3">
    <name type="scientific">Saliniramus fredricksonii</name>
    <dbReference type="NCBI Taxonomy" id="1653334"/>
    <lineage>
        <taxon>Bacteria</taxon>
        <taxon>Pseudomonadati</taxon>
        <taxon>Pseudomonadota</taxon>
        <taxon>Alphaproteobacteria</taxon>
        <taxon>Hyphomicrobiales</taxon>
        <taxon>Salinarimonadaceae</taxon>
        <taxon>Saliniramus</taxon>
    </lineage>
</organism>
<dbReference type="EMBL" id="FMBM01000002">
    <property type="protein sequence ID" value="SCC81720.1"/>
    <property type="molecule type" value="Genomic_DNA"/>
</dbReference>
<dbReference type="EMBL" id="LJSX01000009">
    <property type="protein sequence ID" value="KPQ11190.1"/>
    <property type="molecule type" value="Genomic_DNA"/>
</dbReference>